<name>A0A7R9LDS1_9ACAR</name>
<evidence type="ECO:0000256" key="8">
    <source>
        <dbReference type="ARBA" id="ARBA00047984"/>
    </source>
</evidence>
<evidence type="ECO:0000259" key="12">
    <source>
        <dbReference type="PROSITE" id="PS51194"/>
    </source>
</evidence>
<evidence type="ECO:0000256" key="3">
    <source>
        <dbReference type="ARBA" id="ARBA00022801"/>
    </source>
</evidence>
<keyword evidence="4" id="KW-0347">Helicase</keyword>
<dbReference type="Gene3D" id="3.40.50.300">
    <property type="entry name" value="P-loop containing nucleotide triphosphate hydrolases"/>
    <property type="match status" value="2"/>
</dbReference>
<keyword evidence="15" id="KW-1185">Reference proteome</keyword>
<evidence type="ECO:0000256" key="9">
    <source>
        <dbReference type="PROSITE-ProRule" id="PRU00552"/>
    </source>
</evidence>
<dbReference type="EMBL" id="CAJPVJ010000483">
    <property type="protein sequence ID" value="CAG2162628.1"/>
    <property type="molecule type" value="Genomic_DNA"/>
</dbReference>
<reference evidence="14" key="1">
    <citation type="submission" date="2020-11" db="EMBL/GenBank/DDBJ databases">
        <authorList>
            <person name="Tran Van P."/>
        </authorList>
    </citation>
    <scope>NUCLEOTIDE SEQUENCE</scope>
</reference>
<gene>
    <name evidence="14" type="ORF">ONB1V03_LOCUS2220</name>
</gene>
<dbReference type="PANTHER" id="PTHR47959">
    <property type="entry name" value="ATP-DEPENDENT RNA HELICASE RHLE-RELATED"/>
    <property type="match status" value="1"/>
</dbReference>
<dbReference type="InterPro" id="IPR014014">
    <property type="entry name" value="RNA_helicase_DEAD_Q_motif"/>
</dbReference>
<dbReference type="SMART" id="SM00490">
    <property type="entry name" value="HELICc"/>
    <property type="match status" value="1"/>
</dbReference>
<dbReference type="InterPro" id="IPR014001">
    <property type="entry name" value="Helicase_ATP-bd"/>
</dbReference>
<evidence type="ECO:0000256" key="2">
    <source>
        <dbReference type="ARBA" id="ARBA00022741"/>
    </source>
</evidence>
<keyword evidence="6" id="KW-0694">RNA-binding</keyword>
<dbReference type="GO" id="GO:0003723">
    <property type="term" value="F:RNA binding"/>
    <property type="evidence" value="ECO:0007669"/>
    <property type="project" value="UniProtKB-KW"/>
</dbReference>
<dbReference type="InterPro" id="IPR027417">
    <property type="entry name" value="P-loop_NTPase"/>
</dbReference>
<dbReference type="Proteomes" id="UP000728032">
    <property type="component" value="Unassembled WGS sequence"/>
</dbReference>
<evidence type="ECO:0000256" key="4">
    <source>
        <dbReference type="ARBA" id="ARBA00022806"/>
    </source>
</evidence>
<evidence type="ECO:0000256" key="1">
    <source>
        <dbReference type="ARBA" id="ARBA00012552"/>
    </source>
</evidence>
<dbReference type="GO" id="GO:0016787">
    <property type="term" value="F:hydrolase activity"/>
    <property type="evidence" value="ECO:0007669"/>
    <property type="project" value="UniProtKB-KW"/>
</dbReference>
<dbReference type="CDD" id="cd17961">
    <property type="entry name" value="DEADc_DDX56"/>
    <property type="match status" value="1"/>
</dbReference>
<evidence type="ECO:0000259" key="11">
    <source>
        <dbReference type="PROSITE" id="PS51192"/>
    </source>
</evidence>
<evidence type="ECO:0000256" key="6">
    <source>
        <dbReference type="ARBA" id="ARBA00022884"/>
    </source>
</evidence>
<feature type="short sequence motif" description="Q motif" evidence="9">
    <location>
        <begin position="20"/>
        <end position="48"/>
    </location>
</feature>
<keyword evidence="3" id="KW-0378">Hydrolase</keyword>
<feature type="domain" description="DEAD-box RNA helicase Q" evidence="13">
    <location>
        <begin position="20"/>
        <end position="48"/>
    </location>
</feature>
<sequence>MGDDTAATTTATDDTEPKYVEFSEMGLDSRLLRAIDSCGWRSPTLIQERAIPLALEGNDILAKARTGTGKSAAFALPILHGLLAIKDGALASDDSARHVRALVLSPSKELCAQLTQHFRQLTAYCSREITVLDISTGRVDDLKGVMTAETPDVIVGTPSRVLLHIEAKHLPSLKRELRYLAIDESDLMFSYGYEQDLTRVLQSVPAIGCQSFLMSATLNPEVKALKKLCLHNPVILKLEEPELPESDKLLQYHIECHEEEEKFVLINSMFKLGLIRGKTIVFVSSVDRCYKLKLFLEQFGVRTCILNSELPIASRCHAVQQFNAGVYEIIIASDEKCCADASQRKSKKSHSKRRPDEEYGVSRGIDFQYVSNVINFDFPTTVQSYTHRVGRVARGDDSGEGTVLSLICPPEKDYFETVKASFGSGANFRPYQFRMEELEAFKYRSRDALRAVTTIAVREARIKEIKREILTSQTLKSYFEANPKDQKVLKHDRALHTVKHKQHLRDVPEYIVPPTLQSMVKSKKGSNKRLEEEASLSYTPKRKRRPKHVKNKKDRDSDPLKTFRFNARKRGKPKLKNRRK</sequence>
<evidence type="ECO:0000313" key="15">
    <source>
        <dbReference type="Proteomes" id="UP000728032"/>
    </source>
</evidence>
<evidence type="ECO:0000256" key="5">
    <source>
        <dbReference type="ARBA" id="ARBA00022840"/>
    </source>
</evidence>
<keyword evidence="5" id="KW-0067">ATP-binding</keyword>
<dbReference type="InterPro" id="IPR001650">
    <property type="entry name" value="Helicase_C-like"/>
</dbReference>
<comment type="catalytic activity">
    <reaction evidence="8">
        <text>ATP + H2O = ADP + phosphate + H(+)</text>
        <dbReference type="Rhea" id="RHEA:13065"/>
        <dbReference type="ChEBI" id="CHEBI:15377"/>
        <dbReference type="ChEBI" id="CHEBI:15378"/>
        <dbReference type="ChEBI" id="CHEBI:30616"/>
        <dbReference type="ChEBI" id="CHEBI:43474"/>
        <dbReference type="ChEBI" id="CHEBI:456216"/>
        <dbReference type="EC" id="3.6.4.13"/>
    </reaction>
</comment>
<comment type="similarity">
    <text evidence="7">Belongs to the DEAD box helicase family. DDX56/DBP9 subfamily.</text>
</comment>
<dbReference type="PANTHER" id="PTHR47959:SF21">
    <property type="entry name" value="DEAD-BOX HELICASE 56"/>
    <property type="match status" value="1"/>
</dbReference>
<dbReference type="SMART" id="SM00487">
    <property type="entry name" value="DEXDc"/>
    <property type="match status" value="1"/>
</dbReference>
<evidence type="ECO:0000256" key="10">
    <source>
        <dbReference type="SAM" id="MobiDB-lite"/>
    </source>
</evidence>
<feature type="compositionally biased region" description="Basic residues" evidence="10">
    <location>
        <begin position="540"/>
        <end position="552"/>
    </location>
</feature>
<dbReference type="EC" id="3.6.4.13" evidence="1"/>
<accession>A0A7R9LDS1</accession>
<protein>
    <recommendedName>
        <fullName evidence="1">RNA helicase</fullName>
        <ecNumber evidence="1">3.6.4.13</ecNumber>
    </recommendedName>
</protein>
<evidence type="ECO:0000259" key="13">
    <source>
        <dbReference type="PROSITE" id="PS51195"/>
    </source>
</evidence>
<evidence type="ECO:0000313" key="14">
    <source>
        <dbReference type="EMBL" id="CAD7639814.1"/>
    </source>
</evidence>
<organism evidence="14">
    <name type="scientific">Oppiella nova</name>
    <dbReference type="NCBI Taxonomy" id="334625"/>
    <lineage>
        <taxon>Eukaryota</taxon>
        <taxon>Metazoa</taxon>
        <taxon>Ecdysozoa</taxon>
        <taxon>Arthropoda</taxon>
        <taxon>Chelicerata</taxon>
        <taxon>Arachnida</taxon>
        <taxon>Acari</taxon>
        <taxon>Acariformes</taxon>
        <taxon>Sarcoptiformes</taxon>
        <taxon>Oribatida</taxon>
        <taxon>Brachypylina</taxon>
        <taxon>Oppioidea</taxon>
        <taxon>Oppiidae</taxon>
        <taxon>Oppiella</taxon>
    </lineage>
</organism>
<keyword evidence="2" id="KW-0547">Nucleotide-binding</keyword>
<dbReference type="OrthoDB" id="1191041at2759"/>
<dbReference type="PROSITE" id="PS51194">
    <property type="entry name" value="HELICASE_CTER"/>
    <property type="match status" value="1"/>
</dbReference>
<dbReference type="SUPFAM" id="SSF52540">
    <property type="entry name" value="P-loop containing nucleoside triphosphate hydrolases"/>
    <property type="match status" value="2"/>
</dbReference>
<dbReference type="GO" id="GO:0003724">
    <property type="term" value="F:RNA helicase activity"/>
    <property type="evidence" value="ECO:0007669"/>
    <property type="project" value="UniProtKB-EC"/>
</dbReference>
<feature type="compositionally biased region" description="Basic residues" evidence="10">
    <location>
        <begin position="566"/>
        <end position="580"/>
    </location>
</feature>
<evidence type="ECO:0000256" key="7">
    <source>
        <dbReference type="ARBA" id="ARBA00038041"/>
    </source>
</evidence>
<dbReference type="EMBL" id="OC915308">
    <property type="protein sequence ID" value="CAD7639814.1"/>
    <property type="molecule type" value="Genomic_DNA"/>
</dbReference>
<dbReference type="CDD" id="cd18787">
    <property type="entry name" value="SF2_C_DEAD"/>
    <property type="match status" value="1"/>
</dbReference>
<dbReference type="PROSITE" id="PS51195">
    <property type="entry name" value="Q_MOTIF"/>
    <property type="match status" value="1"/>
</dbReference>
<dbReference type="GO" id="GO:0005524">
    <property type="term" value="F:ATP binding"/>
    <property type="evidence" value="ECO:0007669"/>
    <property type="project" value="UniProtKB-KW"/>
</dbReference>
<feature type="domain" description="Helicase ATP-binding" evidence="11">
    <location>
        <begin position="51"/>
        <end position="236"/>
    </location>
</feature>
<dbReference type="Pfam" id="PF00270">
    <property type="entry name" value="DEAD"/>
    <property type="match status" value="1"/>
</dbReference>
<dbReference type="InterPro" id="IPR011545">
    <property type="entry name" value="DEAD/DEAH_box_helicase_dom"/>
</dbReference>
<feature type="domain" description="Helicase C-terminal" evidence="12">
    <location>
        <begin position="248"/>
        <end position="439"/>
    </location>
</feature>
<dbReference type="GO" id="GO:0005829">
    <property type="term" value="C:cytosol"/>
    <property type="evidence" value="ECO:0007669"/>
    <property type="project" value="TreeGrafter"/>
</dbReference>
<dbReference type="Pfam" id="PF00271">
    <property type="entry name" value="Helicase_C"/>
    <property type="match status" value="1"/>
</dbReference>
<dbReference type="PROSITE" id="PS51192">
    <property type="entry name" value="HELICASE_ATP_BIND_1"/>
    <property type="match status" value="1"/>
</dbReference>
<dbReference type="AlphaFoldDB" id="A0A7R9LDS1"/>
<dbReference type="InterPro" id="IPR050079">
    <property type="entry name" value="DEAD_box_RNA_helicase"/>
</dbReference>
<feature type="region of interest" description="Disordered" evidence="10">
    <location>
        <begin position="520"/>
        <end position="580"/>
    </location>
</feature>
<proteinExistence type="inferred from homology"/>